<dbReference type="Pfam" id="PF13271">
    <property type="entry name" value="DUF4062"/>
    <property type="match status" value="1"/>
</dbReference>
<dbReference type="RefSeq" id="WP_000908078.1">
    <property type="nucleotide sequence ID" value="NZ_CAJGEN010000007.1"/>
</dbReference>
<evidence type="ECO:0000313" key="3">
    <source>
        <dbReference type="EMBL" id="MBZ4694322.1"/>
    </source>
</evidence>
<dbReference type="EMBL" id="CP024092">
    <property type="protein sequence ID" value="ATP23262.1"/>
    <property type="molecule type" value="Genomic_DNA"/>
</dbReference>
<sequence length="393" mass="45551">MAGLRVFVSSTCYDLSLLRSQLRIFIQNLGYEPMMSDYSDLLYDPRQHTHTSCIDEVSSADVVVLIIGSRFGGKVVPEALTKVDFDSLQEPGKTIEFLKKKENISITQLEILKAIESGIPIFTFVDNAVWHDHSLYERNKDKGIIKDIIFPSIEKNETAVFVFEFINFLRQRAKGNSLFPFSKTQDIEETLRKQWSFLFQRLIHEQRRKAIEIKKIDSLTEQFEDLKTAILTSIGSSNEREVARGVVKYRRLIDFMKALRIGDDQIFIRCKDSWDVLLKNHAGIERVVDISNLSPELIQSIKESSSYHMRGRTFLIKADETYFELRFPIEYINNLSLDWEAFIKLSEDVRAIIFDALGDMRTPLGFIRYIKEPFGKKTSEWQENGELLSDNES</sequence>
<dbReference type="AlphaFoldDB" id="A0AAJ1AQH3"/>
<accession>A0AAJ1AQH3</accession>
<evidence type="ECO:0000313" key="4">
    <source>
        <dbReference type="Proteomes" id="UP000225264"/>
    </source>
</evidence>
<reference evidence="2 4" key="1">
    <citation type="submission" date="2017-10" db="EMBL/GenBank/DDBJ databases">
        <title>Genome and in vitro analysis of Escherichia coli resistant to antibiotic.</title>
        <authorList>
            <person name="Pereira U.P."/>
            <person name="Facimoto C.T."/>
            <person name="Campos P.A."/>
            <person name="Araujo B.F."/>
            <person name="Royer S."/>
            <person name="Goncalves I.R."/>
            <person name="Ferreira M.L."/>
            <person name="Gontijo P."/>
            <person name="Ribas R.M."/>
        </authorList>
    </citation>
    <scope>NUCLEOTIDE SEQUENCE [LARGE SCALE GENOMIC DNA]</scope>
    <source>
        <strain evidence="2 4">UFU_EC98</strain>
    </source>
</reference>
<protein>
    <submittedName>
        <fullName evidence="3">DUF4062 domain-containing protein</fullName>
    </submittedName>
</protein>
<gene>
    <name evidence="2" type="ORF">CQ842_06410</name>
    <name evidence="3" type="ORF">CQ842_14940</name>
</gene>
<feature type="domain" description="DUF4062" evidence="1">
    <location>
        <begin position="5"/>
        <end position="113"/>
    </location>
</feature>
<evidence type="ECO:0000259" key="1">
    <source>
        <dbReference type="Pfam" id="PF13271"/>
    </source>
</evidence>
<dbReference type="EMBL" id="JACCJF010000015">
    <property type="protein sequence ID" value="MBZ4694322.1"/>
    <property type="molecule type" value="Genomic_DNA"/>
</dbReference>
<dbReference type="Proteomes" id="UP000225264">
    <property type="component" value="Unassembled WGS sequence"/>
</dbReference>
<proteinExistence type="predicted"/>
<reference evidence="3 4" key="2">
    <citation type="submission" date="2020-06" db="EMBL/GenBank/DDBJ databases">
        <title>Genomic analysis of Escherichia coli Ec98 resistant to antibiotic.</title>
        <authorList>
            <person name="Campos L."/>
        </authorList>
    </citation>
    <scope>NUCLEOTIDE SEQUENCE [LARGE SCALE GENOMIC DNA]</scope>
    <source>
        <strain evidence="3 4">UFU_EC98</strain>
    </source>
</reference>
<name>A0AAJ1AQH3_ECOLX</name>
<dbReference type="InterPro" id="IPR025139">
    <property type="entry name" value="DUF4062"/>
</dbReference>
<organism evidence="3 4">
    <name type="scientific">Escherichia coli</name>
    <dbReference type="NCBI Taxonomy" id="562"/>
    <lineage>
        <taxon>Bacteria</taxon>
        <taxon>Pseudomonadati</taxon>
        <taxon>Pseudomonadota</taxon>
        <taxon>Gammaproteobacteria</taxon>
        <taxon>Enterobacterales</taxon>
        <taxon>Enterobacteriaceae</taxon>
        <taxon>Escherichia</taxon>
    </lineage>
</organism>
<evidence type="ECO:0000313" key="2">
    <source>
        <dbReference type="EMBL" id="ATP23262.1"/>
    </source>
</evidence>